<evidence type="ECO:0000256" key="1">
    <source>
        <dbReference type="SAM" id="MobiDB-lite"/>
    </source>
</evidence>
<organism evidence="3 4">
    <name type="scientific">Bradyrhizobium arachidis</name>
    <dbReference type="NCBI Taxonomy" id="858423"/>
    <lineage>
        <taxon>Bacteria</taxon>
        <taxon>Pseudomonadati</taxon>
        <taxon>Pseudomonadota</taxon>
        <taxon>Alphaproteobacteria</taxon>
        <taxon>Hyphomicrobiales</taxon>
        <taxon>Nitrobacteraceae</taxon>
        <taxon>Bradyrhizobium</taxon>
    </lineage>
</organism>
<feature type="region of interest" description="Disordered" evidence="1">
    <location>
        <begin position="21"/>
        <end position="72"/>
    </location>
</feature>
<feature type="chain" id="PRO_5042016898" description="Secreted protein" evidence="2">
    <location>
        <begin position="20"/>
        <end position="72"/>
    </location>
</feature>
<proteinExistence type="predicted"/>
<evidence type="ECO:0000256" key="2">
    <source>
        <dbReference type="SAM" id="SignalP"/>
    </source>
</evidence>
<feature type="signal peptide" evidence="2">
    <location>
        <begin position="1"/>
        <end position="19"/>
    </location>
</feature>
<evidence type="ECO:0000313" key="3">
    <source>
        <dbReference type="EMBL" id="QOZ69094.1"/>
    </source>
</evidence>
<sequence>MLRSILAISLLLYATSAFAQQQQRRPRPAQGGHCCAVATQPSNNPFSNPIGQGVPPAASAQPYWNGQPQRRR</sequence>
<dbReference type="KEGG" id="barh:WN72_24305"/>
<dbReference type="RefSeq" id="WP_027557943.1">
    <property type="nucleotide sequence ID" value="NZ_AXAD01000001.1"/>
</dbReference>
<protein>
    <recommendedName>
        <fullName evidence="5">Secreted protein</fullName>
    </recommendedName>
</protein>
<keyword evidence="2" id="KW-0732">Signal</keyword>
<reference evidence="3 4" key="1">
    <citation type="submission" date="2018-06" db="EMBL/GenBank/DDBJ databases">
        <title>Comparative genomics of Bradyrhizobium nodulating Arachidis hypogaea.</title>
        <authorList>
            <person name="Li Y."/>
        </authorList>
    </citation>
    <scope>NUCLEOTIDE SEQUENCE [LARGE SCALE GENOMIC DNA]</scope>
    <source>
        <strain evidence="3 4">CCBAU 051107</strain>
    </source>
</reference>
<accession>A0AAE7NUN1</accession>
<name>A0AAE7NUN1_9BRAD</name>
<feature type="compositionally biased region" description="Polar residues" evidence="1">
    <location>
        <begin position="62"/>
        <end position="72"/>
    </location>
</feature>
<evidence type="ECO:0000313" key="4">
    <source>
        <dbReference type="Proteomes" id="UP000594015"/>
    </source>
</evidence>
<dbReference type="AlphaFoldDB" id="A0AAE7NUN1"/>
<feature type="compositionally biased region" description="Polar residues" evidence="1">
    <location>
        <begin position="39"/>
        <end position="50"/>
    </location>
</feature>
<dbReference type="Proteomes" id="UP000594015">
    <property type="component" value="Chromosome"/>
</dbReference>
<dbReference type="EMBL" id="CP030050">
    <property type="protein sequence ID" value="QOZ69094.1"/>
    <property type="molecule type" value="Genomic_DNA"/>
</dbReference>
<evidence type="ECO:0008006" key="5">
    <source>
        <dbReference type="Google" id="ProtNLM"/>
    </source>
</evidence>
<gene>
    <name evidence="3" type="ORF">WN72_24305</name>
</gene>